<gene>
    <name evidence="1" type="ORF">HNQ39_004923</name>
</gene>
<protein>
    <submittedName>
        <fullName evidence="1">Uncharacterized protein</fullName>
    </submittedName>
</protein>
<proteinExistence type="predicted"/>
<evidence type="ECO:0000313" key="1">
    <source>
        <dbReference type="EMBL" id="MBB6053091.1"/>
    </source>
</evidence>
<sequence>MRLTLAMADAPRYLVALGDTQHAPQNPDGLRVIPLARPEATIAAVRYVQLPQWKEMRVVAARVTLSIGHADLLATLGDEYFAAAAYPRFVEHVHAIRAELPALCEPGVVLELAPLTGFDGWEWAERFAAALAL</sequence>
<name>A0A7W9SUV7_ARMRO</name>
<reference evidence="1 2" key="1">
    <citation type="submission" date="2020-08" db="EMBL/GenBank/DDBJ databases">
        <title>Genomic Encyclopedia of Type Strains, Phase IV (KMG-IV): sequencing the most valuable type-strain genomes for metagenomic binning, comparative biology and taxonomic classification.</title>
        <authorList>
            <person name="Goeker M."/>
        </authorList>
    </citation>
    <scope>NUCLEOTIDE SEQUENCE [LARGE SCALE GENOMIC DNA]</scope>
    <source>
        <strain evidence="1 2">DSM 23562</strain>
    </source>
</reference>
<comment type="caution">
    <text evidence="1">The sequence shown here is derived from an EMBL/GenBank/DDBJ whole genome shotgun (WGS) entry which is preliminary data.</text>
</comment>
<dbReference type="RefSeq" id="WP_184203043.1">
    <property type="nucleotide sequence ID" value="NZ_JACHGW010000005.1"/>
</dbReference>
<keyword evidence="2" id="KW-1185">Reference proteome</keyword>
<accession>A0A7W9SUV7</accession>
<evidence type="ECO:0000313" key="2">
    <source>
        <dbReference type="Proteomes" id="UP000520814"/>
    </source>
</evidence>
<dbReference type="AlphaFoldDB" id="A0A7W9SUV7"/>
<dbReference type="EMBL" id="JACHGW010000005">
    <property type="protein sequence ID" value="MBB6053091.1"/>
    <property type="molecule type" value="Genomic_DNA"/>
</dbReference>
<organism evidence="1 2">
    <name type="scientific">Armatimonas rosea</name>
    <dbReference type="NCBI Taxonomy" id="685828"/>
    <lineage>
        <taxon>Bacteria</taxon>
        <taxon>Bacillati</taxon>
        <taxon>Armatimonadota</taxon>
        <taxon>Armatimonadia</taxon>
        <taxon>Armatimonadales</taxon>
        <taxon>Armatimonadaceae</taxon>
        <taxon>Armatimonas</taxon>
    </lineage>
</organism>
<dbReference type="Proteomes" id="UP000520814">
    <property type="component" value="Unassembled WGS sequence"/>
</dbReference>